<dbReference type="EMBL" id="CP012418">
    <property type="protein sequence ID" value="AOE50247.1"/>
    <property type="molecule type" value="Genomic_DNA"/>
</dbReference>
<keyword evidence="2" id="KW-1185">Reference proteome</keyword>
<organism evidence="1 2">
    <name type="scientific">Kangiella sediminilitoris</name>
    <dbReference type="NCBI Taxonomy" id="1144748"/>
    <lineage>
        <taxon>Bacteria</taxon>
        <taxon>Pseudomonadati</taxon>
        <taxon>Pseudomonadota</taxon>
        <taxon>Gammaproteobacteria</taxon>
        <taxon>Kangiellales</taxon>
        <taxon>Kangiellaceae</taxon>
        <taxon>Kangiella</taxon>
    </lineage>
</organism>
<dbReference type="OrthoDB" id="2084057at2"/>
<dbReference type="Proteomes" id="UP000094147">
    <property type="component" value="Chromosome"/>
</dbReference>
<sequence>MSIKLAKSILTENSKVLYGIFGLIESSGFFPPRNILNQFLEQGYDPCDQDGRMDNWKPFTLNNEEYQVIANWWLSQHPVSSINDLGVSHWDDWSVKIIDA</sequence>
<dbReference type="RefSeq" id="WP_068992139.1">
    <property type="nucleotide sequence ID" value="NZ_CP012418.1"/>
</dbReference>
<protein>
    <submittedName>
        <fullName evidence="1">Membrane protein</fullName>
    </submittedName>
</protein>
<name>A0A1B3BBV5_9GAMM</name>
<reference evidence="2" key="1">
    <citation type="submission" date="2015-08" db="EMBL/GenBank/DDBJ databases">
        <authorList>
            <person name="Kim K.M."/>
        </authorList>
    </citation>
    <scope>NUCLEOTIDE SEQUENCE [LARGE SCALE GENOMIC DNA]</scope>
    <source>
        <strain evidence="2">KCTC 23892</strain>
    </source>
</reference>
<evidence type="ECO:0000313" key="2">
    <source>
        <dbReference type="Proteomes" id="UP000094147"/>
    </source>
</evidence>
<proteinExistence type="predicted"/>
<accession>A0A1B3BBV5</accession>
<evidence type="ECO:0000313" key="1">
    <source>
        <dbReference type="EMBL" id="AOE50247.1"/>
    </source>
</evidence>
<dbReference type="AlphaFoldDB" id="A0A1B3BBV5"/>
<gene>
    <name evidence="1" type="ORF">KS2013_1537</name>
</gene>
<dbReference type="KEGG" id="ksd:KS2013_1537"/>